<keyword evidence="6 14" id="KW-0436">Ligase</keyword>
<keyword evidence="8 17" id="KW-0547">Nucleotide-binding</keyword>
<dbReference type="AlphaFoldDB" id="A0A1M5D123"/>
<comment type="cofactor">
    <cofactor evidence="1">
        <name>Mn(2+)</name>
        <dbReference type="ChEBI" id="CHEBI:29035"/>
    </cofactor>
</comment>
<reference evidence="20" key="1">
    <citation type="submission" date="2016-11" db="EMBL/GenBank/DDBJ databases">
        <authorList>
            <person name="Varghese N."/>
            <person name="Submissions S."/>
        </authorList>
    </citation>
    <scope>NUCLEOTIDE SEQUENCE [LARGE SCALE GENOMIC DNA]</scope>
    <source>
        <strain evidence="20">DSM 27370</strain>
    </source>
</reference>
<organism evidence="19 20">
    <name type="scientific">Dysgonomonas macrotermitis</name>
    <dbReference type="NCBI Taxonomy" id="1346286"/>
    <lineage>
        <taxon>Bacteria</taxon>
        <taxon>Pseudomonadati</taxon>
        <taxon>Bacteroidota</taxon>
        <taxon>Bacteroidia</taxon>
        <taxon>Bacteroidales</taxon>
        <taxon>Dysgonomonadaceae</taxon>
        <taxon>Dysgonomonas</taxon>
    </lineage>
</organism>
<evidence type="ECO:0000256" key="14">
    <source>
        <dbReference type="HAMAP-Rule" id="MF_00047"/>
    </source>
</evidence>
<evidence type="ECO:0000256" key="3">
    <source>
        <dbReference type="ARBA" id="ARBA00010871"/>
    </source>
</evidence>
<dbReference type="Gene3D" id="3.30.1490.20">
    <property type="entry name" value="ATP-grasp fold, A domain"/>
    <property type="match status" value="1"/>
</dbReference>
<evidence type="ECO:0000256" key="13">
    <source>
        <dbReference type="ARBA" id="ARBA00047614"/>
    </source>
</evidence>
<dbReference type="Pfam" id="PF07478">
    <property type="entry name" value="Dala_Dala_lig_C"/>
    <property type="match status" value="1"/>
</dbReference>
<sequence length="327" mass="36624">MKKNIAIVWGGYSSEIVVSEKSMLGIYSFMDKEQYHVIKVKITRDSWTATIDDREYFVDKNDFSVQKENQKVKIDFAYITIHGTPGEDGHLQGYLDMLNIPYSTCGMTASTLTFNKFICNNFLKNFGLNVAKSVYLTKETKYNVDEITDSLGLPVFVKPNTGGSSFATTKVKVKEKMQEAIDSAFGEASDVIIESFISGREVTCGCYKTGSKEVVLPLTEVVTQNEFFDYNAKYMGEVEEITPAQLPDDITKEIQLLTSKIYDLINAKGIIRADFIISDNIPYLLEVNTTPGMTATSFIPQQVKAANLSMTDVLSEIIECEYLKNAK</sequence>
<feature type="domain" description="ATP-grasp" evidence="18">
    <location>
        <begin position="120"/>
        <end position="319"/>
    </location>
</feature>
<comment type="similarity">
    <text evidence="3 14">Belongs to the D-alanine--D-alanine ligase family.</text>
</comment>
<evidence type="ECO:0000256" key="4">
    <source>
        <dbReference type="ARBA" id="ARBA00012216"/>
    </source>
</evidence>
<dbReference type="InterPro" id="IPR011127">
    <property type="entry name" value="Dala_Dala_lig_N"/>
</dbReference>
<dbReference type="Pfam" id="PF01820">
    <property type="entry name" value="Dala_Dala_lig_N"/>
    <property type="match status" value="1"/>
</dbReference>
<protein>
    <recommendedName>
        <fullName evidence="4 14">D-alanine--D-alanine ligase</fullName>
        <ecNumber evidence="4 14">6.3.2.4</ecNumber>
    </recommendedName>
    <alternativeName>
        <fullName evidence="14">D-Ala-D-Ala ligase</fullName>
    </alternativeName>
    <alternativeName>
        <fullName evidence="14">D-alanylalanine synthetase</fullName>
    </alternativeName>
</protein>
<comment type="cofactor">
    <cofactor evidence="16">
        <name>Mg(2+)</name>
        <dbReference type="ChEBI" id="CHEBI:18420"/>
    </cofactor>
    <cofactor evidence="16">
        <name>Mn(2+)</name>
        <dbReference type="ChEBI" id="CHEBI:29035"/>
    </cofactor>
    <text evidence="16">Binds 2 magnesium or manganese ions per subunit.</text>
</comment>
<proteinExistence type="inferred from homology"/>
<dbReference type="STRING" id="1346286.SAMN05444362_10837"/>
<dbReference type="NCBIfam" id="NF002378">
    <property type="entry name" value="PRK01372.1"/>
    <property type="match status" value="1"/>
</dbReference>
<dbReference type="Gene3D" id="3.40.50.20">
    <property type="match status" value="1"/>
</dbReference>
<dbReference type="SUPFAM" id="SSF56059">
    <property type="entry name" value="Glutathione synthetase ATP-binding domain-like"/>
    <property type="match status" value="1"/>
</dbReference>
<dbReference type="Proteomes" id="UP000184480">
    <property type="component" value="Unassembled WGS sequence"/>
</dbReference>
<evidence type="ECO:0000256" key="17">
    <source>
        <dbReference type="PROSITE-ProRule" id="PRU00409"/>
    </source>
</evidence>
<dbReference type="PROSITE" id="PS00844">
    <property type="entry name" value="DALA_DALA_LIGASE_2"/>
    <property type="match status" value="1"/>
</dbReference>
<dbReference type="NCBIfam" id="NF002527">
    <property type="entry name" value="PRK01966.1-3"/>
    <property type="match status" value="1"/>
</dbReference>
<evidence type="ECO:0000259" key="18">
    <source>
        <dbReference type="PROSITE" id="PS50975"/>
    </source>
</evidence>
<keyword evidence="16" id="KW-0464">Manganese</keyword>
<dbReference type="GO" id="GO:0008716">
    <property type="term" value="F:D-alanine-D-alanine ligase activity"/>
    <property type="evidence" value="ECO:0007669"/>
    <property type="project" value="UniProtKB-UniRule"/>
</dbReference>
<keyword evidence="5 14" id="KW-0963">Cytoplasm</keyword>
<evidence type="ECO:0000256" key="6">
    <source>
        <dbReference type="ARBA" id="ARBA00022598"/>
    </source>
</evidence>
<feature type="binding site" evidence="16">
    <location>
        <position position="274"/>
    </location>
    <ligand>
        <name>Mg(2+)</name>
        <dbReference type="ChEBI" id="CHEBI:18420"/>
        <label>1</label>
    </ligand>
</feature>
<dbReference type="InterPro" id="IPR013815">
    <property type="entry name" value="ATP_grasp_subdomain_1"/>
</dbReference>
<evidence type="ECO:0000313" key="20">
    <source>
        <dbReference type="Proteomes" id="UP000184480"/>
    </source>
</evidence>
<feature type="binding site" evidence="16">
    <location>
        <position position="286"/>
    </location>
    <ligand>
        <name>Mg(2+)</name>
        <dbReference type="ChEBI" id="CHEBI:18420"/>
        <label>2</label>
    </ligand>
</feature>
<comment type="catalytic activity">
    <reaction evidence="13 14">
        <text>2 D-alanine + ATP = D-alanyl-D-alanine + ADP + phosphate + H(+)</text>
        <dbReference type="Rhea" id="RHEA:11224"/>
        <dbReference type="ChEBI" id="CHEBI:15378"/>
        <dbReference type="ChEBI" id="CHEBI:30616"/>
        <dbReference type="ChEBI" id="CHEBI:43474"/>
        <dbReference type="ChEBI" id="CHEBI:57416"/>
        <dbReference type="ChEBI" id="CHEBI:57822"/>
        <dbReference type="ChEBI" id="CHEBI:456216"/>
        <dbReference type="EC" id="6.3.2.4"/>
    </reaction>
</comment>
<keyword evidence="12 14" id="KW-0961">Cell wall biogenesis/degradation</keyword>
<dbReference type="InterPro" id="IPR011095">
    <property type="entry name" value="Dala_Dala_lig_C"/>
</dbReference>
<dbReference type="PROSITE" id="PS50975">
    <property type="entry name" value="ATP_GRASP"/>
    <property type="match status" value="1"/>
</dbReference>
<dbReference type="NCBIfam" id="TIGR01205">
    <property type="entry name" value="D_ala_D_alaTIGR"/>
    <property type="match status" value="1"/>
</dbReference>
<dbReference type="GO" id="GO:0009252">
    <property type="term" value="P:peptidoglycan biosynthetic process"/>
    <property type="evidence" value="ECO:0007669"/>
    <property type="project" value="UniProtKB-UniRule"/>
</dbReference>
<dbReference type="InterPro" id="IPR005905">
    <property type="entry name" value="D_ala_D_ala"/>
</dbReference>
<name>A0A1M5D123_9BACT</name>
<dbReference type="Gene3D" id="3.30.470.20">
    <property type="entry name" value="ATP-grasp fold, B domain"/>
    <property type="match status" value="1"/>
</dbReference>
<dbReference type="UniPathway" id="UPA00219"/>
<evidence type="ECO:0000313" key="19">
    <source>
        <dbReference type="EMBL" id="SHF60527.1"/>
    </source>
</evidence>
<evidence type="ECO:0000256" key="2">
    <source>
        <dbReference type="ARBA" id="ARBA00004496"/>
    </source>
</evidence>
<keyword evidence="16" id="KW-0460">Magnesium</keyword>
<dbReference type="PIRSF" id="PIRSF039102">
    <property type="entry name" value="Ddl/VanB"/>
    <property type="match status" value="1"/>
</dbReference>
<dbReference type="InterPro" id="IPR000291">
    <property type="entry name" value="D-Ala_lig_Van_CS"/>
</dbReference>
<keyword evidence="20" id="KW-1185">Reference proteome</keyword>
<dbReference type="PANTHER" id="PTHR23132:SF23">
    <property type="entry name" value="D-ALANINE--D-ALANINE LIGASE B"/>
    <property type="match status" value="1"/>
</dbReference>
<dbReference type="GO" id="GO:0071555">
    <property type="term" value="P:cell wall organization"/>
    <property type="evidence" value="ECO:0007669"/>
    <property type="project" value="UniProtKB-KW"/>
</dbReference>
<evidence type="ECO:0000256" key="12">
    <source>
        <dbReference type="ARBA" id="ARBA00023316"/>
    </source>
</evidence>
<evidence type="ECO:0000256" key="7">
    <source>
        <dbReference type="ARBA" id="ARBA00022723"/>
    </source>
</evidence>
<evidence type="ECO:0000256" key="8">
    <source>
        <dbReference type="ARBA" id="ARBA00022741"/>
    </source>
</evidence>
<evidence type="ECO:0000256" key="1">
    <source>
        <dbReference type="ARBA" id="ARBA00001936"/>
    </source>
</evidence>
<dbReference type="GO" id="GO:0005524">
    <property type="term" value="F:ATP binding"/>
    <property type="evidence" value="ECO:0007669"/>
    <property type="project" value="UniProtKB-UniRule"/>
</dbReference>
<dbReference type="InterPro" id="IPR011761">
    <property type="entry name" value="ATP-grasp"/>
</dbReference>
<dbReference type="GO" id="GO:0008360">
    <property type="term" value="P:regulation of cell shape"/>
    <property type="evidence" value="ECO:0007669"/>
    <property type="project" value="UniProtKB-KW"/>
</dbReference>
<gene>
    <name evidence="14" type="primary">ddl</name>
    <name evidence="19" type="ORF">SAMN05444362_10837</name>
</gene>
<evidence type="ECO:0000256" key="15">
    <source>
        <dbReference type="PIRSR" id="PIRSR039102-1"/>
    </source>
</evidence>
<evidence type="ECO:0000256" key="9">
    <source>
        <dbReference type="ARBA" id="ARBA00022840"/>
    </source>
</evidence>
<keyword evidence="9 17" id="KW-0067">ATP-binding</keyword>
<feature type="active site" evidence="15">
    <location>
        <position position="164"/>
    </location>
</feature>
<keyword evidence="7 16" id="KW-0479">Metal-binding</keyword>
<dbReference type="GO" id="GO:0046872">
    <property type="term" value="F:metal ion binding"/>
    <property type="evidence" value="ECO:0007669"/>
    <property type="project" value="UniProtKB-KW"/>
</dbReference>
<dbReference type="PANTHER" id="PTHR23132">
    <property type="entry name" value="D-ALANINE--D-ALANINE LIGASE"/>
    <property type="match status" value="1"/>
</dbReference>
<keyword evidence="10 14" id="KW-0133">Cell shape</keyword>
<feature type="active site" evidence="15">
    <location>
        <position position="297"/>
    </location>
</feature>
<feature type="active site" evidence="15">
    <location>
        <position position="15"/>
    </location>
</feature>
<dbReference type="EC" id="6.3.2.4" evidence="4 14"/>
<keyword evidence="11 14" id="KW-0573">Peptidoglycan synthesis</keyword>
<feature type="binding site" evidence="16">
    <location>
        <position position="288"/>
    </location>
    <ligand>
        <name>Mg(2+)</name>
        <dbReference type="ChEBI" id="CHEBI:18420"/>
        <label>2</label>
    </ligand>
</feature>
<dbReference type="RefSeq" id="WP_062178279.1">
    <property type="nucleotide sequence ID" value="NZ_BBXL01000004.1"/>
</dbReference>
<dbReference type="SUPFAM" id="SSF52440">
    <property type="entry name" value="PreATP-grasp domain"/>
    <property type="match status" value="1"/>
</dbReference>
<evidence type="ECO:0000256" key="11">
    <source>
        <dbReference type="ARBA" id="ARBA00022984"/>
    </source>
</evidence>
<dbReference type="InterPro" id="IPR016185">
    <property type="entry name" value="PreATP-grasp_dom_sf"/>
</dbReference>
<comment type="subcellular location">
    <subcellularLocation>
        <location evidence="2 14">Cytoplasm</location>
    </subcellularLocation>
</comment>
<accession>A0A1M5D123</accession>
<comment type="pathway">
    <text evidence="14">Cell wall biogenesis; peptidoglycan biosynthesis.</text>
</comment>
<dbReference type="EMBL" id="FQUC01000008">
    <property type="protein sequence ID" value="SHF60527.1"/>
    <property type="molecule type" value="Genomic_DNA"/>
</dbReference>
<dbReference type="OrthoDB" id="9813261at2"/>
<evidence type="ECO:0000256" key="10">
    <source>
        <dbReference type="ARBA" id="ARBA00022960"/>
    </source>
</evidence>
<dbReference type="PROSITE" id="PS00843">
    <property type="entry name" value="DALA_DALA_LIGASE_1"/>
    <property type="match status" value="1"/>
</dbReference>
<dbReference type="HAMAP" id="MF_00047">
    <property type="entry name" value="Dala_Dala_lig"/>
    <property type="match status" value="1"/>
</dbReference>
<dbReference type="GO" id="GO:0005737">
    <property type="term" value="C:cytoplasm"/>
    <property type="evidence" value="ECO:0007669"/>
    <property type="project" value="UniProtKB-SubCell"/>
</dbReference>
<comment type="function">
    <text evidence="14">Cell wall formation.</text>
</comment>
<evidence type="ECO:0000256" key="5">
    <source>
        <dbReference type="ARBA" id="ARBA00022490"/>
    </source>
</evidence>
<evidence type="ECO:0000256" key="16">
    <source>
        <dbReference type="PIRSR" id="PIRSR039102-3"/>
    </source>
</evidence>
<feature type="binding site" evidence="16">
    <location>
        <position position="286"/>
    </location>
    <ligand>
        <name>Mg(2+)</name>
        <dbReference type="ChEBI" id="CHEBI:18420"/>
        <label>1</label>
    </ligand>
</feature>